<organism evidence="1 2">
    <name type="scientific">Diaporthe vaccinii</name>
    <dbReference type="NCBI Taxonomy" id="105482"/>
    <lineage>
        <taxon>Eukaryota</taxon>
        <taxon>Fungi</taxon>
        <taxon>Dikarya</taxon>
        <taxon>Ascomycota</taxon>
        <taxon>Pezizomycotina</taxon>
        <taxon>Sordariomycetes</taxon>
        <taxon>Sordariomycetidae</taxon>
        <taxon>Diaporthales</taxon>
        <taxon>Diaporthaceae</taxon>
        <taxon>Diaporthe</taxon>
        <taxon>Diaporthe eres species complex</taxon>
    </lineage>
</organism>
<accession>A0ABR4DTB3</accession>
<gene>
    <name evidence="1" type="ORF">FJTKL_04169</name>
</gene>
<protein>
    <submittedName>
        <fullName evidence="1">Uncharacterized protein</fullName>
    </submittedName>
</protein>
<proteinExistence type="predicted"/>
<dbReference type="EMBL" id="JBAWTH010000176">
    <property type="protein sequence ID" value="KAL2273628.1"/>
    <property type="molecule type" value="Genomic_DNA"/>
</dbReference>
<name>A0ABR4DTB3_9PEZI</name>
<reference evidence="1 2" key="1">
    <citation type="submission" date="2024-03" db="EMBL/GenBank/DDBJ databases">
        <title>A high-quality draft genome sequence of Diaporthe vaccinii, a causative agent of upright dieback and viscid rot disease in cranberry plants.</title>
        <authorList>
            <person name="Sarrasin M."/>
            <person name="Lang B.F."/>
            <person name="Burger G."/>
        </authorList>
    </citation>
    <scope>NUCLEOTIDE SEQUENCE [LARGE SCALE GENOMIC DNA]</scope>
    <source>
        <strain evidence="1 2">IS7</strain>
    </source>
</reference>
<keyword evidence="2" id="KW-1185">Reference proteome</keyword>
<dbReference type="Proteomes" id="UP001600888">
    <property type="component" value="Unassembled WGS sequence"/>
</dbReference>
<evidence type="ECO:0000313" key="2">
    <source>
        <dbReference type="Proteomes" id="UP001600888"/>
    </source>
</evidence>
<comment type="caution">
    <text evidence="1">The sequence shown here is derived from an EMBL/GenBank/DDBJ whole genome shotgun (WGS) entry which is preliminary data.</text>
</comment>
<sequence length="100" mass="11188">MYVLDACITKAPVRVSSSAYNRTIYHGPYCPSRRLPTSVLSTQHRQLHLHPHLRTNILALEPKLLLPRRLLALLSTDATEPTEHTALTILSRQPKAGPDS</sequence>
<evidence type="ECO:0000313" key="1">
    <source>
        <dbReference type="EMBL" id="KAL2273628.1"/>
    </source>
</evidence>